<proteinExistence type="predicted"/>
<dbReference type="InterPro" id="IPR052398">
    <property type="entry name" value="Ubiquitin_hydrolase_53/54"/>
</dbReference>
<feature type="region of interest" description="Disordered" evidence="3">
    <location>
        <begin position="1440"/>
        <end position="1489"/>
    </location>
</feature>
<feature type="region of interest" description="Disordered" evidence="3">
    <location>
        <begin position="573"/>
        <end position="610"/>
    </location>
</feature>
<dbReference type="PANTHER" id="PTHR22975">
    <property type="entry name" value="UBIQUITIN SPECIFIC PROTEINASE"/>
    <property type="match status" value="1"/>
</dbReference>
<dbReference type="OrthoDB" id="1546519at2759"/>
<feature type="compositionally biased region" description="Basic and acidic residues" evidence="3">
    <location>
        <begin position="1074"/>
        <end position="1083"/>
    </location>
</feature>
<evidence type="ECO:0000313" key="5">
    <source>
        <dbReference type="EMBL" id="KXZ55989.1"/>
    </source>
</evidence>
<dbReference type="EMBL" id="LSYV01000003">
    <property type="protein sequence ID" value="KXZ55989.1"/>
    <property type="molecule type" value="Genomic_DNA"/>
</dbReference>
<feature type="region of interest" description="Disordered" evidence="3">
    <location>
        <begin position="1520"/>
        <end position="1543"/>
    </location>
</feature>
<dbReference type="SUPFAM" id="SSF54001">
    <property type="entry name" value="Cysteine proteinases"/>
    <property type="match status" value="1"/>
</dbReference>
<dbReference type="GO" id="GO:0016579">
    <property type="term" value="P:protein deubiquitination"/>
    <property type="evidence" value="ECO:0007669"/>
    <property type="project" value="InterPro"/>
</dbReference>
<feature type="domain" description="USP" evidence="4">
    <location>
        <begin position="1591"/>
        <end position="1935"/>
    </location>
</feature>
<feature type="compositionally biased region" description="Acidic residues" evidence="3">
    <location>
        <begin position="828"/>
        <end position="837"/>
    </location>
</feature>
<feature type="compositionally biased region" description="Basic and acidic residues" evidence="3">
    <location>
        <begin position="1250"/>
        <end position="1263"/>
    </location>
</feature>
<feature type="compositionally biased region" description="Low complexity" evidence="3">
    <location>
        <begin position="1470"/>
        <end position="1489"/>
    </location>
</feature>
<feature type="region of interest" description="Disordered" evidence="3">
    <location>
        <begin position="756"/>
        <end position="1118"/>
    </location>
</feature>
<reference evidence="6" key="1">
    <citation type="journal article" date="2016" name="Nat. Commun.">
        <title>The Gonium pectorale genome demonstrates co-option of cell cycle regulation during the evolution of multicellularity.</title>
        <authorList>
            <person name="Hanschen E.R."/>
            <person name="Marriage T.N."/>
            <person name="Ferris P.J."/>
            <person name="Hamaji T."/>
            <person name="Toyoda A."/>
            <person name="Fujiyama A."/>
            <person name="Neme R."/>
            <person name="Noguchi H."/>
            <person name="Minakuchi Y."/>
            <person name="Suzuki M."/>
            <person name="Kawai-Toyooka H."/>
            <person name="Smith D.R."/>
            <person name="Sparks H."/>
            <person name="Anderson J."/>
            <person name="Bakaric R."/>
            <person name="Luria V."/>
            <person name="Karger A."/>
            <person name="Kirschner M.W."/>
            <person name="Durand P.M."/>
            <person name="Michod R.E."/>
            <person name="Nozaki H."/>
            <person name="Olson B.J."/>
        </authorList>
    </citation>
    <scope>NUCLEOTIDE SEQUENCE [LARGE SCALE GENOMIC DNA]</scope>
    <source>
        <strain evidence="6">NIES-2863</strain>
    </source>
</reference>
<keyword evidence="1" id="KW-0833">Ubl conjugation pathway</keyword>
<feature type="compositionally biased region" description="Basic and acidic residues" evidence="3">
    <location>
        <begin position="880"/>
        <end position="891"/>
    </location>
</feature>
<feature type="region of interest" description="Disordered" evidence="3">
    <location>
        <begin position="1219"/>
        <end position="1277"/>
    </location>
</feature>
<feature type="compositionally biased region" description="Low complexity" evidence="3">
    <location>
        <begin position="1101"/>
        <end position="1111"/>
    </location>
</feature>
<evidence type="ECO:0000259" key="4">
    <source>
        <dbReference type="PROSITE" id="PS50235"/>
    </source>
</evidence>
<name>A0A150H1J3_GONPE</name>
<feature type="region of interest" description="Disordered" evidence="3">
    <location>
        <begin position="319"/>
        <end position="345"/>
    </location>
</feature>
<feature type="compositionally biased region" description="Low complexity" evidence="3">
    <location>
        <begin position="838"/>
        <end position="853"/>
    </location>
</feature>
<dbReference type="InterPro" id="IPR038765">
    <property type="entry name" value="Papain-like_cys_pep_sf"/>
</dbReference>
<dbReference type="Proteomes" id="UP000075714">
    <property type="component" value="Unassembled WGS sequence"/>
</dbReference>
<feature type="compositionally biased region" description="Low complexity" evidence="3">
    <location>
        <begin position="1004"/>
        <end position="1067"/>
    </location>
</feature>
<feature type="compositionally biased region" description="Gly residues" evidence="3">
    <location>
        <begin position="582"/>
        <end position="594"/>
    </location>
</feature>
<dbReference type="InterPro" id="IPR028889">
    <property type="entry name" value="USP"/>
</dbReference>
<comment type="caution">
    <text evidence="5">The sequence shown here is derived from an EMBL/GenBank/DDBJ whole genome shotgun (WGS) entry which is preliminary data.</text>
</comment>
<dbReference type="InterPro" id="IPR001394">
    <property type="entry name" value="Peptidase_C19_UCH"/>
</dbReference>
<feature type="compositionally biased region" description="Basic and acidic residues" evidence="3">
    <location>
        <begin position="756"/>
        <end position="827"/>
    </location>
</feature>
<dbReference type="PANTHER" id="PTHR22975:SF9">
    <property type="entry name" value="ECHINUS SPLICE FORM 3"/>
    <property type="match status" value="1"/>
</dbReference>
<feature type="compositionally biased region" description="Low complexity" evidence="3">
    <location>
        <begin position="929"/>
        <end position="946"/>
    </location>
</feature>
<feature type="region of interest" description="Disordered" evidence="3">
    <location>
        <begin position="1344"/>
        <end position="1367"/>
    </location>
</feature>
<dbReference type="GO" id="GO:0004843">
    <property type="term" value="F:cysteine-type deubiquitinase activity"/>
    <property type="evidence" value="ECO:0007669"/>
    <property type="project" value="InterPro"/>
</dbReference>
<dbReference type="Gene3D" id="3.90.70.10">
    <property type="entry name" value="Cysteine proteinases"/>
    <property type="match status" value="1"/>
</dbReference>
<keyword evidence="6" id="KW-1185">Reference proteome</keyword>
<dbReference type="Pfam" id="PF00443">
    <property type="entry name" value="UCH"/>
    <property type="match status" value="1"/>
</dbReference>
<organism evidence="5 6">
    <name type="scientific">Gonium pectorale</name>
    <name type="common">Green alga</name>
    <dbReference type="NCBI Taxonomy" id="33097"/>
    <lineage>
        <taxon>Eukaryota</taxon>
        <taxon>Viridiplantae</taxon>
        <taxon>Chlorophyta</taxon>
        <taxon>core chlorophytes</taxon>
        <taxon>Chlorophyceae</taxon>
        <taxon>CS clade</taxon>
        <taxon>Chlamydomonadales</taxon>
        <taxon>Volvocaceae</taxon>
        <taxon>Gonium</taxon>
    </lineage>
</organism>
<keyword evidence="2" id="KW-0378">Hydrolase</keyword>
<feature type="compositionally biased region" description="Pro residues" evidence="3">
    <location>
        <begin position="1344"/>
        <end position="1359"/>
    </location>
</feature>
<feature type="compositionally biased region" description="Pro residues" evidence="3">
    <location>
        <begin position="915"/>
        <end position="928"/>
    </location>
</feature>
<accession>A0A150H1J3</accession>
<dbReference type="PROSITE" id="PS50235">
    <property type="entry name" value="USP_3"/>
    <property type="match status" value="1"/>
</dbReference>
<dbReference type="CDD" id="cd02257">
    <property type="entry name" value="Peptidase_C19"/>
    <property type="match status" value="1"/>
</dbReference>
<evidence type="ECO:0000313" key="6">
    <source>
        <dbReference type="Proteomes" id="UP000075714"/>
    </source>
</evidence>
<gene>
    <name evidence="5" type="ORF">GPECTOR_2g1541</name>
</gene>
<protein>
    <recommendedName>
        <fullName evidence="4">USP domain-containing protein</fullName>
    </recommendedName>
</protein>
<feature type="compositionally biased region" description="Gly residues" evidence="3">
    <location>
        <begin position="1091"/>
        <end position="1100"/>
    </location>
</feature>
<feature type="compositionally biased region" description="Low complexity" evidence="3">
    <location>
        <begin position="1267"/>
        <end position="1277"/>
    </location>
</feature>
<evidence type="ECO:0000256" key="2">
    <source>
        <dbReference type="ARBA" id="ARBA00022801"/>
    </source>
</evidence>
<evidence type="ECO:0000256" key="1">
    <source>
        <dbReference type="ARBA" id="ARBA00022786"/>
    </source>
</evidence>
<feature type="compositionally biased region" description="Low complexity" evidence="3">
    <location>
        <begin position="860"/>
        <end position="874"/>
    </location>
</feature>
<sequence>MLALQGMALLMRRRGVLPLAPPARRPPPSANLDAAGTRLARLCDYVLTMGDGASVEGILMAVCLHQMTKPEHVDVVERLYGEIPVVLANVLDRQKANANGDAGSGPEPESEGFGPFFEFRIKERPAAERQKLEAQWRRDVADSIALMQDGNCQLGKRFAATVAAFISNNTPGGGARPQDMSFSGSGLERHLAALPTPALLQLRLFVVTQLGLRLQGTLLAMQVHVEYFERLSTALMWGLEMVKDGKEGEKVRMSEACYDTLRNESWTSRHHELRRLRIAHAMRRELEASLGPAKFDPANVAAALKADGATVSVGGAAAAAGTASGGGSKKKGKGGGGGSSSGTATAAASAAGDDAMLKKMAEMLELPKLPEGSSLPAYDSDALLDYSRDKLHELDALWLRRQALLGSMLCPAEVMEQLAFITDPPEDAPEPGTAEANKMVLWEVLNCTPVPNGPDPSPVFGIRECWTELLTSSELQPGDKDEILGALKPELPDWAYQALEKAAHGAARSRVAGGADPLETLRALRAVTAALNSDAFLLLADMAAVGALAFISHIPDMDKAVEDCDAYIKKAMPPKDAEAEGGKAGSAGAKGSGKGAARPTKSAEQGQAKLNEVNSTKQFLENERNYVHSVREFVARHVRELHACSEKAKSSMYGSLVRPAAREPRDCSPDTIVRTMRKALSAVQVFCLTLSQAEMTAELVAVQARVDLKSAIMNDPLLEPGLVGLNAPRIWLKAKLQQVDKELSMNFLLEEELKEKEMKEKEAKEREKKLLEQRRKDQQRREEEDRKRREEEERRQQEEEAEAAKERERQRLEEEENKKKREVKYYETDDDEEEEEAVSPAKAPVPAARAPPSGKGGKEGPAAPAAGGPKPGSAMLGRLEAMEKEKVRDIKAPPPAPQQAAATSGGRRDAGPAAGGPPAPAPPAPTPAAGPHAGKNGPQAHAAAPAGPGGKPAAPVPAPAGPDVQGRKVSGPAPAQQQRQPHGRDAGAAAGPSGREPEKGGRGHPPAAAAAAQAGSGKAVSAGGAQPQQQPGPKGAAGGRHASAPASSAAAASSKSAPSATKPSGPKIVPGFDPESHAQDNKGKPRKRRGGVGGGGGAPGGEAAAAANGGASTWGDDTAGEIEDLTAEPAEPAGPADRTVTICPTEEVLADYPFVFPYPGDPPPGFLVYEGLLYSIANVHPKQLLEDALRDYPGQDVAEFTRNFLVFVATRWFRENGFPDVVPPEARKRDGPAPDDGYQRPYAVPAEVPQPEHLERPADRDAPPPHAAAAAGSPAAGYPPAAPALGMPPMPLFPPGAAPPPHMALGGRPPMPFPNMGLGFPPLSGMVPGFQPQMPFGMPPRPMGPPGIPVGHPVPPVSPSPGDDGEDETNDLLGLLGVGPVSEPVRPAAHVAAPTPPPYAASPVPPFGAVGMPPPGMPYGAPRHPPPAYGVPGVPYEPMPAPPPAAPAAPAQDEMEVEDRHILPPPPAAEPHSAPAVPQRQQQPAGSWAAAAAAAPAAASWAQLAAGKAALTAVGRIRGTAGQPATRPRAPAGEEALDSEESQYNAAIRQSWQSNPHAAFPPLAGSAAAAPPAAADEDEDLMSLLALQQGTGLVNRVGEYNCFLNVIIQCLWHCTAFRAQLAAHAPDAFTATGHRVVAALLRLFRALDAADAARQNQQAALARRGGSEAAAERHVVDPSELREALDELGVRAGEMNDASEVLGEIFACLNRAPGLSGASPPAPGPLSVVDRVFGMVLSEEVRCREQHCRKITHVVSQHVEYFVIVTATGLREMPAVMDGGRPSTGRIIREIEMQHVKRCDRDPPHGGCNTPTPVTRTLHNVPAVFSVQLAWEPDVPADAIAGTMSYVDTILNPTEIFPNGNCPPELTAYALHGMFCYYGQHYFAFINRGPVEPDSAQEWVMFDDATVSAVGGWAEVVAKCRAGRIQPSVLFYQQINRR</sequence>
<evidence type="ECO:0000256" key="3">
    <source>
        <dbReference type="SAM" id="MobiDB-lite"/>
    </source>
</evidence>